<evidence type="ECO:0000313" key="1">
    <source>
        <dbReference type="EMBL" id="KAF6447790.1"/>
    </source>
</evidence>
<keyword evidence="2" id="KW-1185">Reference proteome</keyword>
<dbReference type="Proteomes" id="UP000593571">
    <property type="component" value="Unassembled WGS sequence"/>
</dbReference>
<protein>
    <submittedName>
        <fullName evidence="1">Uncharacterized protein</fullName>
    </submittedName>
</protein>
<sequence>MGLPAVTSTCVRACVCVVTHSPTRTLRIEGGVLALKREWGSCPKMRKGRKAFRAECRTWAGDEGLSPPRSAACWRFSRRRGALPSRRQPGRREYSKPLLDLQFFPVAWTEAEHLVHTSPGARASTASQALKTWRLLYSLNQRWRQDRVQEEPTQNVF</sequence>
<proteinExistence type="predicted"/>
<name>A0A7J8FJL8_ROUAE</name>
<dbReference type="EMBL" id="JACASE010000007">
    <property type="protein sequence ID" value="KAF6447790.1"/>
    <property type="molecule type" value="Genomic_DNA"/>
</dbReference>
<dbReference type="AlphaFoldDB" id="A0A7J8FJL8"/>
<comment type="caution">
    <text evidence="1">The sequence shown here is derived from an EMBL/GenBank/DDBJ whole genome shotgun (WGS) entry which is preliminary data.</text>
</comment>
<organism evidence="1 2">
    <name type="scientific">Rousettus aegyptiacus</name>
    <name type="common">Egyptian fruit bat</name>
    <name type="synonym">Pteropus aegyptiacus</name>
    <dbReference type="NCBI Taxonomy" id="9407"/>
    <lineage>
        <taxon>Eukaryota</taxon>
        <taxon>Metazoa</taxon>
        <taxon>Chordata</taxon>
        <taxon>Craniata</taxon>
        <taxon>Vertebrata</taxon>
        <taxon>Euteleostomi</taxon>
        <taxon>Mammalia</taxon>
        <taxon>Eutheria</taxon>
        <taxon>Laurasiatheria</taxon>
        <taxon>Chiroptera</taxon>
        <taxon>Yinpterochiroptera</taxon>
        <taxon>Pteropodoidea</taxon>
        <taxon>Pteropodidae</taxon>
        <taxon>Rousettinae</taxon>
        <taxon>Rousettus</taxon>
    </lineage>
</organism>
<accession>A0A7J8FJL8</accession>
<gene>
    <name evidence="1" type="ORF">HJG63_012146</name>
</gene>
<evidence type="ECO:0000313" key="2">
    <source>
        <dbReference type="Proteomes" id="UP000593571"/>
    </source>
</evidence>
<reference evidence="1 2" key="1">
    <citation type="journal article" date="2020" name="Nature">
        <title>Six reference-quality genomes reveal evolution of bat adaptations.</title>
        <authorList>
            <person name="Jebb D."/>
            <person name="Huang Z."/>
            <person name="Pippel M."/>
            <person name="Hughes G.M."/>
            <person name="Lavrichenko K."/>
            <person name="Devanna P."/>
            <person name="Winkler S."/>
            <person name="Jermiin L.S."/>
            <person name="Skirmuntt E.C."/>
            <person name="Katzourakis A."/>
            <person name="Burkitt-Gray L."/>
            <person name="Ray D.A."/>
            <person name="Sullivan K.A.M."/>
            <person name="Roscito J.G."/>
            <person name="Kirilenko B.M."/>
            <person name="Davalos L.M."/>
            <person name="Corthals A.P."/>
            <person name="Power M.L."/>
            <person name="Jones G."/>
            <person name="Ransome R.D."/>
            <person name="Dechmann D.K.N."/>
            <person name="Locatelli A.G."/>
            <person name="Puechmaille S.J."/>
            <person name="Fedrigo O."/>
            <person name="Jarvis E.D."/>
            <person name="Hiller M."/>
            <person name="Vernes S.C."/>
            <person name="Myers E.W."/>
            <person name="Teeling E.C."/>
        </authorList>
    </citation>
    <scope>NUCLEOTIDE SEQUENCE [LARGE SCALE GENOMIC DNA]</scope>
    <source>
        <strain evidence="1">MRouAeg1</strain>
        <tissue evidence="1">Muscle</tissue>
    </source>
</reference>